<dbReference type="AlphaFoldDB" id="A0A4Y7JN86"/>
<evidence type="ECO:0000313" key="1">
    <source>
        <dbReference type="EMBL" id="RZC61510.1"/>
    </source>
</evidence>
<dbReference type="Gramene" id="RZC61510">
    <property type="protein sequence ID" value="RZC61510"/>
    <property type="gene ID" value="C5167_023264"/>
</dbReference>
<keyword evidence="2" id="KW-1185">Reference proteome</keyword>
<evidence type="ECO:0000313" key="2">
    <source>
        <dbReference type="Proteomes" id="UP000316621"/>
    </source>
</evidence>
<reference evidence="1 2" key="1">
    <citation type="journal article" date="2018" name="Science">
        <title>The opium poppy genome and morphinan production.</title>
        <authorList>
            <person name="Guo L."/>
            <person name="Winzer T."/>
            <person name="Yang X."/>
            <person name="Li Y."/>
            <person name="Ning Z."/>
            <person name="He Z."/>
            <person name="Teodor R."/>
            <person name="Lu Y."/>
            <person name="Bowser T.A."/>
            <person name="Graham I.A."/>
            <person name="Ye K."/>
        </authorList>
    </citation>
    <scope>NUCLEOTIDE SEQUENCE [LARGE SCALE GENOMIC DNA]</scope>
    <source>
        <strain evidence="2">cv. HN1</strain>
        <tissue evidence="1">Leaves</tissue>
    </source>
</reference>
<accession>A0A4Y7JN86</accession>
<gene>
    <name evidence="1" type="ORF">C5167_023264</name>
</gene>
<proteinExistence type="predicted"/>
<name>A0A4Y7JN86_PAPSO</name>
<protein>
    <submittedName>
        <fullName evidence="1">Uncharacterized protein</fullName>
    </submittedName>
</protein>
<dbReference type="EMBL" id="CM010719">
    <property type="protein sequence ID" value="RZC61510.1"/>
    <property type="molecule type" value="Genomic_DNA"/>
</dbReference>
<dbReference type="Proteomes" id="UP000316621">
    <property type="component" value="Chromosome 5"/>
</dbReference>
<sequence length="165" mass="19171">MEMESSLRMVRFLSSIGYGETLIAIQEKISQFSHGLSNQISQRICDVTFLDQFCKKKSEALRVRWTIDCKNGAFDIFLEVETREEHKCRLSGTYAQKKLMKGHRTLNHFITNHYLGAQSSNGSAIYRKENPTSQVSLLSKTMKFKIEKMIKRCDHSNRHEEDPTF</sequence>
<organism evidence="1 2">
    <name type="scientific">Papaver somniferum</name>
    <name type="common">Opium poppy</name>
    <dbReference type="NCBI Taxonomy" id="3469"/>
    <lineage>
        <taxon>Eukaryota</taxon>
        <taxon>Viridiplantae</taxon>
        <taxon>Streptophyta</taxon>
        <taxon>Embryophyta</taxon>
        <taxon>Tracheophyta</taxon>
        <taxon>Spermatophyta</taxon>
        <taxon>Magnoliopsida</taxon>
        <taxon>Ranunculales</taxon>
        <taxon>Papaveraceae</taxon>
        <taxon>Papaveroideae</taxon>
        <taxon>Papaver</taxon>
    </lineage>
</organism>